<organism evidence="1 2">
    <name type="scientific">Nostoc spongiaeforme FACHB-130</name>
    <dbReference type="NCBI Taxonomy" id="1357510"/>
    <lineage>
        <taxon>Bacteria</taxon>
        <taxon>Bacillati</taxon>
        <taxon>Cyanobacteriota</taxon>
        <taxon>Cyanophyceae</taxon>
        <taxon>Nostocales</taxon>
        <taxon>Nostocaceae</taxon>
        <taxon>Nostoc</taxon>
    </lineage>
</organism>
<dbReference type="RefSeq" id="WP_190966861.1">
    <property type="nucleotide sequence ID" value="NZ_JACJTB010000004.1"/>
</dbReference>
<comment type="caution">
    <text evidence="1">The sequence shown here is derived from an EMBL/GenBank/DDBJ whole genome shotgun (WGS) entry which is preliminary data.</text>
</comment>
<evidence type="ECO:0000313" key="1">
    <source>
        <dbReference type="EMBL" id="MBD2593942.1"/>
    </source>
</evidence>
<dbReference type="Proteomes" id="UP000603457">
    <property type="component" value="Unassembled WGS sequence"/>
</dbReference>
<accession>A0ABR8FRR0</accession>
<evidence type="ECO:0000313" key="2">
    <source>
        <dbReference type="Proteomes" id="UP000603457"/>
    </source>
</evidence>
<gene>
    <name evidence="1" type="ORF">H6G74_06310</name>
</gene>
<keyword evidence="2" id="KW-1185">Reference proteome</keyword>
<proteinExistence type="predicted"/>
<reference evidence="1 2" key="1">
    <citation type="journal article" date="2020" name="ISME J.">
        <title>Comparative genomics reveals insights into cyanobacterial evolution and habitat adaptation.</title>
        <authorList>
            <person name="Chen M.Y."/>
            <person name="Teng W.K."/>
            <person name="Zhao L."/>
            <person name="Hu C.X."/>
            <person name="Zhou Y.K."/>
            <person name="Han B.P."/>
            <person name="Song L.R."/>
            <person name="Shu W.S."/>
        </authorList>
    </citation>
    <scope>NUCLEOTIDE SEQUENCE [LARGE SCALE GENOMIC DNA]</scope>
    <source>
        <strain evidence="1 2">FACHB-130</strain>
    </source>
</reference>
<sequence length="120" mass="13986">MLINNNQDNPIILSKQKYKVVDFLKRKGIIFIAHKENPSYVTRVRVKPQDHGIKQTLLRFTCLTDTVINLQNIMSDIISNTINKSITKILFTSIQKMKSETDLFTEKIEIYLTQTDNKKD</sequence>
<protein>
    <submittedName>
        <fullName evidence="1">Uncharacterized protein</fullName>
    </submittedName>
</protein>
<name>A0ABR8FRR0_9NOSO</name>
<dbReference type="EMBL" id="JACJTB010000004">
    <property type="protein sequence ID" value="MBD2593942.1"/>
    <property type="molecule type" value="Genomic_DNA"/>
</dbReference>